<evidence type="ECO:0000313" key="2">
    <source>
        <dbReference type="EMBL" id="WYV99010.1"/>
    </source>
</evidence>
<keyword evidence="1" id="KW-0812">Transmembrane</keyword>
<organism evidence="2 3">
    <name type="scientific">Pseudomonas phage vB_PpuM-Amme-3</name>
    <dbReference type="NCBI Taxonomy" id="3132617"/>
    <lineage>
        <taxon>Viruses</taxon>
        <taxon>Duplodnaviria</taxon>
        <taxon>Heunggongvirae</taxon>
        <taxon>Uroviricota</taxon>
        <taxon>Caudoviricetes</taxon>
        <taxon>Vandenendeviridae</taxon>
        <taxon>Gorskivirinae</taxon>
        <taxon>Tartuvirus</taxon>
        <taxon>Tartuvirus amme3</taxon>
    </lineage>
</organism>
<protein>
    <submittedName>
        <fullName evidence="2">Virion structural protein</fullName>
    </submittedName>
</protein>
<name>A0AAX4MWH4_9CAUD</name>
<feature type="transmembrane region" description="Helical" evidence="1">
    <location>
        <begin position="13"/>
        <end position="32"/>
    </location>
</feature>
<evidence type="ECO:0000256" key="1">
    <source>
        <dbReference type="SAM" id="Phobius"/>
    </source>
</evidence>
<accession>A0AAX4MWH4</accession>
<reference evidence="2 3" key="1">
    <citation type="submission" date="2024-03" db="EMBL/GenBank/DDBJ databases">
        <title>Isolation and characterization of a phage collection against Pseudomonas putida.</title>
        <authorList>
            <person name="Brauer A."/>
            <person name="Rosendahl S."/>
            <person name="Kangsep A."/>
            <person name="Rikberg R."/>
            <person name="Lewanczyk A.C."/>
            <person name="Horak R."/>
            <person name="Tamman H."/>
        </authorList>
    </citation>
    <scope>NUCLEOTIDE SEQUENCE [LARGE SCALE GENOMIC DNA]</scope>
</reference>
<keyword evidence="1" id="KW-1133">Transmembrane helix</keyword>
<dbReference type="EMBL" id="PP496413">
    <property type="protein sequence ID" value="WYV99010.1"/>
    <property type="molecule type" value="Genomic_DNA"/>
</dbReference>
<sequence>MASNVLTYSPSDVKIILCGYVLTGIVSVTLKWKGTKPIRVVRGLNGQHTRVLNNDIQATVELEVLQTSITNDILSSIIAQDRRTQSARLEFSVSDTRGTTMYQSTDAFIGGWPEIGLSGELQTRKWEVECLSFIDGVVGGNARQGFDVFDSVSGALGYLGEAASDVFT</sequence>
<proteinExistence type="predicted"/>
<dbReference type="Proteomes" id="UP001438490">
    <property type="component" value="Segment"/>
</dbReference>
<gene>
    <name evidence="2" type="ORF">Amme3_00014</name>
</gene>
<keyword evidence="3" id="KW-1185">Reference proteome</keyword>
<evidence type="ECO:0000313" key="3">
    <source>
        <dbReference type="Proteomes" id="UP001438490"/>
    </source>
</evidence>
<keyword evidence="1" id="KW-0472">Membrane</keyword>